<evidence type="ECO:0000313" key="9">
    <source>
        <dbReference type="Proteomes" id="UP000182045"/>
    </source>
</evidence>
<dbReference type="RefSeq" id="WP_072246666.1">
    <property type="nucleotide sequence ID" value="NZ_FBYC01000004.1"/>
</dbReference>
<dbReference type="PANTHER" id="PTHR22777:SF27">
    <property type="entry name" value="MAGNESIUM AND COBALT EFFLUX PROTEIN CORC"/>
    <property type="match status" value="1"/>
</dbReference>
<dbReference type="InterPro" id="IPR046342">
    <property type="entry name" value="CBS_dom_sf"/>
</dbReference>
<dbReference type="AlphaFoldDB" id="A0A0P7WBS0"/>
<dbReference type="Pfam" id="PF03471">
    <property type="entry name" value="CorC_HlyC"/>
    <property type="match status" value="1"/>
</dbReference>
<gene>
    <name evidence="7" type="primary">corC</name>
    <name evidence="6" type="ORF">Ga0058931_2569</name>
    <name evidence="7" type="ORF">HLUCCA05_00625</name>
</gene>
<protein>
    <submittedName>
        <fullName evidence="7">Magnesium and cobalt transporter</fullName>
    </submittedName>
</protein>
<dbReference type="InterPro" id="IPR044751">
    <property type="entry name" value="Ion_transp-like_CBS"/>
</dbReference>
<dbReference type="EMBL" id="LJSG01000013">
    <property type="protein sequence ID" value="KPP91647.1"/>
    <property type="molecule type" value="Genomic_DNA"/>
</dbReference>
<dbReference type="SUPFAM" id="SSF54631">
    <property type="entry name" value="CBS-domain pair"/>
    <property type="match status" value="1"/>
</dbReference>
<evidence type="ECO:0000256" key="3">
    <source>
        <dbReference type="ARBA" id="ARBA00023122"/>
    </source>
</evidence>
<evidence type="ECO:0000313" key="7">
    <source>
        <dbReference type="EMBL" id="KPP91647.1"/>
    </source>
</evidence>
<proteinExistence type="inferred from homology"/>
<dbReference type="SUPFAM" id="SSF56176">
    <property type="entry name" value="FAD-binding/transporter-associated domain-like"/>
    <property type="match status" value="1"/>
</dbReference>
<keyword evidence="2" id="KW-0677">Repeat</keyword>
<dbReference type="Proteomes" id="UP000182045">
    <property type="component" value="Unassembled WGS sequence"/>
</dbReference>
<dbReference type="CDD" id="cd04590">
    <property type="entry name" value="CBS_pair_CorC_HlyC_assoc"/>
    <property type="match status" value="1"/>
</dbReference>
<dbReference type="STRING" id="1666912.Ga0058931_2569"/>
<evidence type="ECO:0000256" key="1">
    <source>
        <dbReference type="ARBA" id="ARBA00006446"/>
    </source>
</evidence>
<feature type="domain" description="CBS" evidence="5">
    <location>
        <begin position="130"/>
        <end position="187"/>
    </location>
</feature>
<dbReference type="InterPro" id="IPR036318">
    <property type="entry name" value="FAD-bd_PCMH-like_sf"/>
</dbReference>
<dbReference type="Pfam" id="PF00571">
    <property type="entry name" value="CBS"/>
    <property type="match status" value="2"/>
</dbReference>
<dbReference type="EMBL" id="FBYC01000004">
    <property type="protein sequence ID" value="CUX82758.1"/>
    <property type="molecule type" value="Genomic_DNA"/>
</dbReference>
<reference evidence="7 8" key="1">
    <citation type="submission" date="2015-09" db="EMBL/GenBank/DDBJ databases">
        <title>Identification and resolution of microdiversity through metagenomic sequencing of parallel consortia.</title>
        <authorList>
            <person name="Nelson W.C."/>
            <person name="Romine M.F."/>
            <person name="Lindemann S.R."/>
        </authorList>
    </citation>
    <scope>NUCLEOTIDE SEQUENCE [LARGE SCALE GENOMIC DNA]</scope>
    <source>
        <strain evidence="7">HL-91</strain>
    </source>
</reference>
<dbReference type="OrthoDB" id="9797674at2"/>
<evidence type="ECO:0000256" key="4">
    <source>
        <dbReference type="PROSITE-ProRule" id="PRU00703"/>
    </source>
</evidence>
<dbReference type="GO" id="GO:0005886">
    <property type="term" value="C:plasma membrane"/>
    <property type="evidence" value="ECO:0007669"/>
    <property type="project" value="TreeGrafter"/>
</dbReference>
<accession>A0A0P7WBS0</accession>
<dbReference type="Gene3D" id="3.30.465.10">
    <property type="match status" value="1"/>
</dbReference>
<dbReference type="Gene3D" id="3.10.580.10">
    <property type="entry name" value="CBS-domain"/>
    <property type="match status" value="1"/>
</dbReference>
<dbReference type="GO" id="GO:0050660">
    <property type="term" value="F:flavin adenine dinucleotide binding"/>
    <property type="evidence" value="ECO:0007669"/>
    <property type="project" value="InterPro"/>
</dbReference>
<feature type="domain" description="CBS" evidence="5">
    <location>
        <begin position="64"/>
        <end position="125"/>
    </location>
</feature>
<comment type="caution">
    <text evidence="7">The sequence shown here is derived from an EMBL/GenBank/DDBJ whole genome shotgun (WGS) entry which is preliminary data.</text>
</comment>
<dbReference type="PROSITE" id="PS51371">
    <property type="entry name" value="CBS"/>
    <property type="match status" value="2"/>
</dbReference>
<dbReference type="InterPro" id="IPR000644">
    <property type="entry name" value="CBS_dom"/>
</dbReference>
<evidence type="ECO:0000256" key="2">
    <source>
        <dbReference type="ARBA" id="ARBA00022737"/>
    </source>
</evidence>
<dbReference type="PATRIC" id="fig|1666912.4.peg.1268"/>
<name>A0A0P7WBS0_9RHOB</name>
<sequence length="287" mass="31708">MGDTTDGSSAAHSAQDIQDAEPRGLFSRLFDAFSPDETDSQGERLGRTLPGLANLQRLRVEDVAIPKAEIVALSAESGLVEIVQEFRSSGYSRIPVYEDTLDKPLGLLLLKDLALRYGFNGHHDLDLAALLRPILYVPPSMPLSVLLRKMQADRTHMALVIDEYGGVDGLVTIEDLLEQVVGEIEDEHDTEEEVTIQRVDDSTYMVDARTPLEELAEVLGMSLDYEDMDEEVDTLGGLVFVLSGHVPVRGEVVEHPSGLEFEVIEADPRRIRRLRVHLPQGLKSAAQ</sequence>
<comment type="similarity">
    <text evidence="1">Belongs to the UPF0053 family. Hemolysin C subfamily.</text>
</comment>
<keyword evidence="9" id="KW-1185">Reference proteome</keyword>
<reference evidence="6 9" key="2">
    <citation type="submission" date="2016-01" db="EMBL/GenBank/DDBJ databases">
        <authorList>
            <person name="Varghese N."/>
        </authorList>
    </citation>
    <scope>NUCLEOTIDE SEQUENCE [LARGE SCALE GENOMIC DNA]</scope>
    <source>
        <strain evidence="6 9">HL-91</strain>
    </source>
</reference>
<dbReference type="SMART" id="SM00116">
    <property type="entry name" value="CBS"/>
    <property type="match status" value="2"/>
</dbReference>
<evidence type="ECO:0000313" key="6">
    <source>
        <dbReference type="EMBL" id="CUX82758.1"/>
    </source>
</evidence>
<evidence type="ECO:0000259" key="5">
    <source>
        <dbReference type="PROSITE" id="PS51371"/>
    </source>
</evidence>
<dbReference type="FunFam" id="3.10.580.10:FF:000002">
    <property type="entry name" value="Magnesium/cobalt efflux protein CorC"/>
    <property type="match status" value="1"/>
</dbReference>
<organism evidence="7 8">
    <name type="scientific">Roseibaca calidilacus</name>
    <dbReference type="NCBI Taxonomy" id="1666912"/>
    <lineage>
        <taxon>Bacteria</taxon>
        <taxon>Pseudomonadati</taxon>
        <taxon>Pseudomonadota</taxon>
        <taxon>Alphaproteobacteria</taxon>
        <taxon>Rhodobacterales</taxon>
        <taxon>Paracoccaceae</taxon>
        <taxon>Roseinatronobacter</taxon>
    </lineage>
</organism>
<dbReference type="SMART" id="SM01091">
    <property type="entry name" value="CorC_HlyC"/>
    <property type="match status" value="1"/>
</dbReference>
<dbReference type="InterPro" id="IPR005170">
    <property type="entry name" value="Transptr-assoc_dom"/>
</dbReference>
<dbReference type="InterPro" id="IPR016169">
    <property type="entry name" value="FAD-bd_PCMH_sub2"/>
</dbReference>
<keyword evidence="3 4" id="KW-0129">CBS domain</keyword>
<dbReference type="PANTHER" id="PTHR22777">
    <property type="entry name" value="HEMOLYSIN-RELATED"/>
    <property type="match status" value="1"/>
</dbReference>
<evidence type="ECO:0000313" key="8">
    <source>
        <dbReference type="Proteomes" id="UP000050413"/>
    </source>
</evidence>
<dbReference type="Proteomes" id="UP000050413">
    <property type="component" value="Unassembled WGS sequence"/>
</dbReference>